<dbReference type="OrthoDB" id="3552629at2759"/>
<accession>A0A8T9B8E7</accession>
<keyword evidence="1" id="KW-0732">Signal</keyword>
<evidence type="ECO:0000313" key="2">
    <source>
        <dbReference type="EMBL" id="TVY15746.1"/>
    </source>
</evidence>
<dbReference type="EMBL" id="QGMF01000455">
    <property type="protein sequence ID" value="TVY15746.1"/>
    <property type="molecule type" value="Genomic_DNA"/>
</dbReference>
<feature type="chain" id="PRO_5035922320" description="Extracellular membrane protein CFEM domain-containing protein" evidence="1">
    <location>
        <begin position="20"/>
        <end position="113"/>
    </location>
</feature>
<sequence>MQFSTLFLSAASLVLAVTASPTALVQRQSNPTPMNTTQMQLGACLSIGACYFDGNEGGCASRGCGSEDMLGSICSCNADVQSAIDVQNAKGRQEWPIMCKWCCYFLRKAMLVR</sequence>
<feature type="signal peptide" evidence="1">
    <location>
        <begin position="1"/>
        <end position="19"/>
    </location>
</feature>
<organism evidence="2 3">
    <name type="scientific">Lachnellula arida</name>
    <dbReference type="NCBI Taxonomy" id="1316785"/>
    <lineage>
        <taxon>Eukaryota</taxon>
        <taxon>Fungi</taxon>
        <taxon>Dikarya</taxon>
        <taxon>Ascomycota</taxon>
        <taxon>Pezizomycotina</taxon>
        <taxon>Leotiomycetes</taxon>
        <taxon>Helotiales</taxon>
        <taxon>Lachnaceae</taxon>
        <taxon>Lachnellula</taxon>
    </lineage>
</organism>
<evidence type="ECO:0000313" key="3">
    <source>
        <dbReference type="Proteomes" id="UP000469559"/>
    </source>
</evidence>
<evidence type="ECO:0008006" key="4">
    <source>
        <dbReference type="Google" id="ProtNLM"/>
    </source>
</evidence>
<dbReference type="Proteomes" id="UP000469559">
    <property type="component" value="Unassembled WGS sequence"/>
</dbReference>
<keyword evidence="3" id="KW-1185">Reference proteome</keyword>
<reference evidence="2 3" key="1">
    <citation type="submission" date="2018-05" db="EMBL/GenBank/DDBJ databases">
        <title>Whole genome sequencing for identification of molecular markers to develop diagnostic detection tools for the regulated plant pathogen Lachnellula willkommii.</title>
        <authorList>
            <person name="Giroux E."/>
            <person name="Bilodeau G."/>
        </authorList>
    </citation>
    <scope>NUCLEOTIDE SEQUENCE [LARGE SCALE GENOMIC DNA]</scope>
    <source>
        <strain evidence="2 3">CBS 203.66</strain>
    </source>
</reference>
<comment type="caution">
    <text evidence="2">The sequence shown here is derived from an EMBL/GenBank/DDBJ whole genome shotgun (WGS) entry which is preliminary data.</text>
</comment>
<dbReference type="AlphaFoldDB" id="A0A8T9B8E7"/>
<protein>
    <recommendedName>
        <fullName evidence="4">Extracellular membrane protein CFEM domain-containing protein</fullName>
    </recommendedName>
</protein>
<proteinExistence type="predicted"/>
<gene>
    <name evidence="2" type="ORF">LARI1_G006982</name>
</gene>
<name>A0A8T9B8E7_9HELO</name>
<evidence type="ECO:0000256" key="1">
    <source>
        <dbReference type="SAM" id="SignalP"/>
    </source>
</evidence>